<dbReference type="Proteomes" id="UP001203136">
    <property type="component" value="Unassembled WGS sequence"/>
</dbReference>
<organism evidence="2 3">
    <name type="scientific">Clostridium symbiosum</name>
    <name type="common">Bacteroides symbiosus</name>
    <dbReference type="NCBI Taxonomy" id="1512"/>
    <lineage>
        <taxon>Bacteria</taxon>
        <taxon>Bacillati</taxon>
        <taxon>Bacillota</taxon>
        <taxon>Clostridia</taxon>
        <taxon>Lachnospirales</taxon>
        <taxon>Lachnospiraceae</taxon>
        <taxon>Otoolea</taxon>
    </lineage>
</organism>
<protein>
    <submittedName>
        <fullName evidence="2">Uncharacterized protein</fullName>
    </submittedName>
</protein>
<evidence type="ECO:0000313" key="3">
    <source>
        <dbReference type="Proteomes" id="UP001203136"/>
    </source>
</evidence>
<comment type="caution">
    <text evidence="2">The sequence shown here is derived from an EMBL/GenBank/DDBJ whole genome shotgun (WGS) entry which is preliminary data.</text>
</comment>
<accession>A0AAW5FA21</accession>
<dbReference type="AlphaFoldDB" id="A0AAW5FA21"/>
<name>A0AAW5FA21_CLOSY</name>
<proteinExistence type="predicted"/>
<dbReference type="RefSeq" id="WP_172754423.1">
    <property type="nucleotide sequence ID" value="NZ_JAINVB010000001.1"/>
</dbReference>
<sequence length="50" mass="5665">MEEKKAFEALSCAKEVVKVLERHHATVNDMERVLGIVKDMVLSSTLVHIE</sequence>
<evidence type="ECO:0000313" key="1">
    <source>
        <dbReference type="EMBL" id="MCK0085201.1"/>
    </source>
</evidence>
<reference evidence="2" key="1">
    <citation type="journal article" date="2022" name="Cell Host Microbe">
        <title>Colonization of the live biotherapeutic product VE303 and modulation of the microbiota and metabolites in healthy volunteers.</title>
        <authorList>
            <person name="Dsouza M."/>
            <person name="Menon R."/>
            <person name="Crossette E."/>
            <person name="Bhattarai S.K."/>
            <person name="Schneider J."/>
            <person name="Kim Y.G."/>
            <person name="Reddy S."/>
            <person name="Caballero S."/>
            <person name="Felix C."/>
            <person name="Cornacchione L."/>
            <person name="Hendrickson J."/>
            <person name="Watson A.R."/>
            <person name="Minot S.S."/>
            <person name="Greenfield N."/>
            <person name="Schopf L."/>
            <person name="Szabady R."/>
            <person name="Patarroyo J."/>
            <person name="Smith W."/>
            <person name="Harrison P."/>
            <person name="Kuijper E.J."/>
            <person name="Kelly C.P."/>
            <person name="Olle B."/>
            <person name="Bobilev D."/>
            <person name="Silber J.L."/>
            <person name="Bucci V."/>
            <person name="Roberts B."/>
            <person name="Faith J."/>
            <person name="Norman J.M."/>
        </authorList>
    </citation>
    <scope>NUCLEOTIDE SEQUENCE</scope>
    <source>
        <strain evidence="2">VE303-04</strain>
    </source>
</reference>
<dbReference type="EMBL" id="JAINVB010000001">
    <property type="protein sequence ID" value="MCK0085201.1"/>
    <property type="molecule type" value="Genomic_DNA"/>
</dbReference>
<dbReference type="EMBL" id="JAINVB010000001">
    <property type="protein sequence ID" value="MCK0088660.1"/>
    <property type="molecule type" value="Genomic_DNA"/>
</dbReference>
<gene>
    <name evidence="1" type="ORF">K5I21_04825</name>
    <name evidence="2" type="ORF">K5I21_22925</name>
</gene>
<evidence type="ECO:0000313" key="2">
    <source>
        <dbReference type="EMBL" id="MCK0088660.1"/>
    </source>
</evidence>